<evidence type="ECO:0000313" key="1">
    <source>
        <dbReference type="EMBL" id="GME82924.1"/>
    </source>
</evidence>
<dbReference type="Proteomes" id="UP001165064">
    <property type="component" value="Unassembled WGS sequence"/>
</dbReference>
<evidence type="ECO:0000313" key="2">
    <source>
        <dbReference type="Proteomes" id="UP001165064"/>
    </source>
</evidence>
<reference evidence="1" key="1">
    <citation type="submission" date="2023-04" db="EMBL/GenBank/DDBJ databases">
        <title>Ambrosiozyma monospora NBRC 10751.</title>
        <authorList>
            <person name="Ichikawa N."/>
            <person name="Sato H."/>
            <person name="Tonouchi N."/>
        </authorList>
    </citation>
    <scope>NUCLEOTIDE SEQUENCE</scope>
    <source>
        <strain evidence="1">NBRC 10751</strain>
    </source>
</reference>
<name>A0ACB5T939_AMBMO</name>
<accession>A0ACB5T939</accession>
<keyword evidence="2" id="KW-1185">Reference proteome</keyword>
<gene>
    <name evidence="1" type="ORF">Amon02_000583700</name>
</gene>
<sequence length="342" mass="39504">MSFDNKEQQNLKEKQQPPSQMIPPATQSQELPSGINNQQQQQQQQTQRQTTGLSTASSTPSASVHDYTPTENITPSPDAEDERKTTRRRSSIFGKNKGNENRPRAQTYASTMNEHPPALNSRNDYTEHHEDDDVLSMLVNDDDDDDDDSINEDGNNTRNNLNRTASNSSRLTRKLTHALSRTETKVKNEIKKFGYFDPDFKKGRLKIYGLAAYGYFVLFVLILGVFSFFWGSMYHREYRIKNFTFAVLRDDPSVYANLGIEDVFSNALTEATQVARIQAAGNWKLRYYTNYTNDPSKVYEVMKEQIYHQHYWVMPTMSCLKLVDIMLLSIPYWQNQLLAYKL</sequence>
<dbReference type="EMBL" id="BSXS01004399">
    <property type="protein sequence ID" value="GME82924.1"/>
    <property type="molecule type" value="Genomic_DNA"/>
</dbReference>
<protein>
    <submittedName>
        <fullName evidence="1">Unnamed protein product</fullName>
    </submittedName>
</protein>
<organism evidence="1 2">
    <name type="scientific">Ambrosiozyma monospora</name>
    <name type="common">Yeast</name>
    <name type="synonym">Endomycopsis monosporus</name>
    <dbReference type="NCBI Taxonomy" id="43982"/>
    <lineage>
        <taxon>Eukaryota</taxon>
        <taxon>Fungi</taxon>
        <taxon>Dikarya</taxon>
        <taxon>Ascomycota</taxon>
        <taxon>Saccharomycotina</taxon>
        <taxon>Pichiomycetes</taxon>
        <taxon>Pichiales</taxon>
        <taxon>Pichiaceae</taxon>
        <taxon>Ambrosiozyma</taxon>
    </lineage>
</organism>
<comment type="caution">
    <text evidence="1">The sequence shown here is derived from an EMBL/GenBank/DDBJ whole genome shotgun (WGS) entry which is preliminary data.</text>
</comment>
<proteinExistence type="predicted"/>